<reference evidence="2" key="1">
    <citation type="submission" date="2022-12" db="EMBL/GenBank/DDBJ databases">
        <title>Acinetobacter lactucae: Emerging opportunistic pathogenic species of genus Acinetobacter isolated from immunocompromised patients in clinical settings of India.</title>
        <authorList>
            <person name="Amar A.K."/>
            <person name="Sawant A.R."/>
            <person name="Meera M."/>
            <person name="Tomar A."/>
            <person name="Sistla S."/>
            <person name="Prashanth K."/>
        </authorList>
    </citation>
    <scope>NUCLEOTIDE SEQUENCE</scope>
    <source>
        <strain evidence="2">PKAL1828C</strain>
    </source>
</reference>
<name>A0AB35JZR0_9GAMM</name>
<protein>
    <submittedName>
        <fullName evidence="2">Beta-ketoacyl synthase chain length factor</fullName>
    </submittedName>
</protein>
<comment type="caution">
    <text evidence="2">The sequence shown here is derived from an EMBL/GenBank/DDBJ whole genome shotgun (WGS) entry which is preliminary data.</text>
</comment>
<gene>
    <name evidence="2" type="ORF">M0O54_07135</name>
</gene>
<evidence type="ECO:0000313" key="2">
    <source>
        <dbReference type="EMBL" id="MDD9319898.1"/>
    </source>
</evidence>
<dbReference type="Pfam" id="PF13723">
    <property type="entry name" value="Ketoacyl-synt_2"/>
    <property type="match status" value="1"/>
</dbReference>
<dbReference type="AlphaFoldDB" id="A0AB35JZR0"/>
<dbReference type="EMBL" id="JALNTG010000019">
    <property type="protein sequence ID" value="MDD9319898.1"/>
    <property type="molecule type" value="Genomic_DNA"/>
</dbReference>
<accession>A0AB35JZR0</accession>
<evidence type="ECO:0000313" key="3">
    <source>
        <dbReference type="Proteomes" id="UP001150055"/>
    </source>
</evidence>
<proteinExistence type="predicted"/>
<evidence type="ECO:0000259" key="1">
    <source>
        <dbReference type="Pfam" id="PF13723"/>
    </source>
</evidence>
<organism evidence="2 3">
    <name type="scientific">Acinetobacter lactucae</name>
    <dbReference type="NCBI Taxonomy" id="1785128"/>
    <lineage>
        <taxon>Bacteria</taxon>
        <taxon>Pseudomonadati</taxon>
        <taxon>Pseudomonadota</taxon>
        <taxon>Gammaproteobacteria</taxon>
        <taxon>Moraxellales</taxon>
        <taxon>Moraxellaceae</taxon>
        <taxon>Acinetobacter</taxon>
        <taxon>Acinetobacter calcoaceticus/baumannii complex</taxon>
    </lineage>
</organism>
<dbReference type="RefSeq" id="WP_274578939.1">
    <property type="nucleotide sequence ID" value="NZ_JALNTG010000019.1"/>
</dbReference>
<sequence>MVTLHLAQLIFTHAQPSYAALDCIPAMQRRRLSPLAKLALNSAIGALEEGSKVDYIVWVSKYGDEAKTLNILQDVLNDQTPSPTQFSTSVHNAISGLYSILCQDDTPSTSLSCSWTEGLIEAYALLKSMPAIKRVLVVAYDEPLPSIYAEAINFPAYAMAAVVTLEQPNLQITAWMHTDEAEAPAFAHFWQDADQLTSAFGWNKC</sequence>
<dbReference type="InterPro" id="IPR014030">
    <property type="entry name" value="Ketoacyl_synth_N"/>
</dbReference>
<feature type="domain" description="Beta-ketoacyl synthase-like N-terminal" evidence="1">
    <location>
        <begin position="14"/>
        <end position="175"/>
    </location>
</feature>
<dbReference type="Proteomes" id="UP001150055">
    <property type="component" value="Unassembled WGS sequence"/>
</dbReference>